<dbReference type="SUPFAM" id="SSF56112">
    <property type="entry name" value="Protein kinase-like (PK-like)"/>
    <property type="match status" value="1"/>
</dbReference>
<name>A0ABR0BQ19_PURLI</name>
<reference evidence="2 3" key="1">
    <citation type="journal article" date="2024" name="Microbiol. Resour. Announc.">
        <title>Genome annotations for the ascomycete fungi Trichoderma harzianum, Trichoderma aggressivum, and Purpureocillium lilacinum.</title>
        <authorList>
            <person name="Beijen E.P.W."/>
            <person name="Ohm R.A."/>
        </authorList>
    </citation>
    <scope>NUCLEOTIDE SEQUENCE [LARGE SCALE GENOMIC DNA]</scope>
    <source>
        <strain evidence="2 3">CBS 150709</strain>
    </source>
</reference>
<gene>
    <name evidence="2" type="ORF">Purlil1_9640</name>
</gene>
<dbReference type="Pfam" id="PF01636">
    <property type="entry name" value="APH"/>
    <property type="match status" value="1"/>
</dbReference>
<keyword evidence="3" id="KW-1185">Reference proteome</keyword>
<organism evidence="2 3">
    <name type="scientific">Purpureocillium lilacinum</name>
    <name type="common">Paecilomyces lilacinus</name>
    <dbReference type="NCBI Taxonomy" id="33203"/>
    <lineage>
        <taxon>Eukaryota</taxon>
        <taxon>Fungi</taxon>
        <taxon>Dikarya</taxon>
        <taxon>Ascomycota</taxon>
        <taxon>Pezizomycotina</taxon>
        <taxon>Sordariomycetes</taxon>
        <taxon>Hypocreomycetidae</taxon>
        <taxon>Hypocreales</taxon>
        <taxon>Ophiocordycipitaceae</taxon>
        <taxon>Purpureocillium</taxon>
    </lineage>
</organism>
<dbReference type="PANTHER" id="PTHR21310:SF15">
    <property type="entry name" value="AMINOGLYCOSIDE PHOSPHOTRANSFERASE DOMAIN-CONTAINING PROTEIN"/>
    <property type="match status" value="1"/>
</dbReference>
<evidence type="ECO:0000259" key="1">
    <source>
        <dbReference type="Pfam" id="PF01636"/>
    </source>
</evidence>
<sequence length="592" mass="66146">MPEASTPGSSTAMDNVASPVAHVHLDNSRVPKMPQPTPAPRHSHSIYRHARFNLAQLLELSKGLRNRPCVCDESQVPMFGAFSWAIILKFDDDVEWIFRSPRTDHVEISRDTSCRVLASEAATLRYLRQHTSIPVPDVHDFCTTFQSGIGVPYILMSKAPGIPLSTFRWQTACHNRARPSGPKDSGRALTQNERSKIMEQLGRLMAQLSLLRFPTIGSLFEQDAGEYVIEECLSPGYVLHGRDELDGIERGPFSEDREHFSSLVSAFRSQAEDLPMGYHILLAPTPAPQEYRSFAEFYTAQMLWNDYAAVGDKTESSSNRLAYCIAASYLQEQVVPYLGVSRSNQGGFPLYHHDLSTQNIFVDEHFNITCIIDWAFASTVPHAQLYATPGLPHPRDLVTDQRLVDAFRSTFTDNGESPSTMAPGGAPEASHWNVGEAVSRFMLLVRFDALQDYPLLEELHTIIQAHTTSEKKSLQGSLVEISTKPEILDLAEALKSEDEPESDVKRHESQYFNAVGQDRFVLAQKITELSQHEPFFVLKRDVWAGLISRCSDTKSLAIADAKRSMSMLQPGTVSVLIDALGRQGLDIRLNRT</sequence>
<accession>A0ABR0BQ19</accession>
<dbReference type="InterPro" id="IPR002575">
    <property type="entry name" value="Aminoglycoside_PTrfase"/>
</dbReference>
<protein>
    <recommendedName>
        <fullName evidence="1">Aminoglycoside phosphotransferase domain-containing protein</fullName>
    </recommendedName>
</protein>
<dbReference type="Proteomes" id="UP001287286">
    <property type="component" value="Unassembled WGS sequence"/>
</dbReference>
<evidence type="ECO:0000313" key="3">
    <source>
        <dbReference type="Proteomes" id="UP001287286"/>
    </source>
</evidence>
<proteinExistence type="predicted"/>
<dbReference type="PANTHER" id="PTHR21310">
    <property type="entry name" value="AMINOGLYCOSIDE PHOSPHOTRANSFERASE-RELATED-RELATED"/>
    <property type="match status" value="1"/>
</dbReference>
<feature type="domain" description="Aminoglycoside phosphotransferase" evidence="1">
    <location>
        <begin position="116"/>
        <end position="378"/>
    </location>
</feature>
<dbReference type="InterPro" id="IPR011009">
    <property type="entry name" value="Kinase-like_dom_sf"/>
</dbReference>
<evidence type="ECO:0000313" key="2">
    <source>
        <dbReference type="EMBL" id="KAK4086111.1"/>
    </source>
</evidence>
<dbReference type="Gene3D" id="3.30.200.20">
    <property type="entry name" value="Phosphorylase Kinase, domain 1"/>
    <property type="match status" value="1"/>
</dbReference>
<dbReference type="EMBL" id="JAWRVI010000044">
    <property type="protein sequence ID" value="KAK4086111.1"/>
    <property type="molecule type" value="Genomic_DNA"/>
</dbReference>
<dbReference type="InterPro" id="IPR051678">
    <property type="entry name" value="AGP_Transferase"/>
</dbReference>
<comment type="caution">
    <text evidence="2">The sequence shown here is derived from an EMBL/GenBank/DDBJ whole genome shotgun (WGS) entry which is preliminary data.</text>
</comment>